<proteinExistence type="predicted"/>
<reference evidence="4" key="2">
    <citation type="submission" date="2017-09" db="EMBL/GenBank/DDBJ databases">
        <title>FDA dAtabase for Regulatory Grade micrObial Sequences (FDA-ARGOS): Supporting development and validation of Infectious Disease Dx tests.</title>
        <authorList>
            <person name="Minogue T."/>
            <person name="Wolcott M."/>
            <person name="Wasieloski L."/>
            <person name="Aguilar W."/>
            <person name="Moore D."/>
            <person name="Tallon L."/>
            <person name="Sadzewicz L."/>
            <person name="Ott S."/>
            <person name="Zhao X."/>
            <person name="Nagaraj S."/>
            <person name="Vavikolanu K."/>
            <person name="Aluvathingal J."/>
            <person name="Nadendla S."/>
            <person name="Sichtig H."/>
        </authorList>
    </citation>
    <scope>NUCLEOTIDE SEQUENCE [LARGE SCALE GENOMIC DNA]</scope>
    <source>
        <strain evidence="4">FDAARGOS_404</strain>
    </source>
</reference>
<dbReference type="EMBL" id="PDLK01000002">
    <property type="protein sequence ID" value="PHH06350.1"/>
    <property type="molecule type" value="Genomic_DNA"/>
</dbReference>
<dbReference type="EMBL" id="JAOURS010000031">
    <property type="protein sequence ID" value="MDC6640708.1"/>
    <property type="molecule type" value="Genomic_DNA"/>
</dbReference>
<dbReference type="Proteomes" id="UP000222768">
    <property type="component" value="Unassembled WGS sequence"/>
</dbReference>
<reference evidence="2" key="1">
    <citation type="submission" date="2017-09" db="EMBL/GenBank/DDBJ databases">
        <title>FDA dAtabase for Regulatory Grade micrObial Sequences (FDA-ARGOS): Supporting development and validation of Infectious Disease Dx tests.</title>
        <authorList>
            <person name="Minogue T."/>
            <person name="Wolcott M."/>
            <person name="Wasieloski L."/>
            <person name="Aguilar W."/>
            <person name="Moore D."/>
            <person name="Tallon L.J."/>
            <person name="Sadzewicz L."/>
            <person name="Ott S."/>
            <person name="Zhao X."/>
            <person name="Nagaraj S."/>
            <person name="Vavikolanu K."/>
            <person name="Aluvathingal J."/>
            <person name="Nadendla S."/>
            <person name="Sichtig H."/>
        </authorList>
    </citation>
    <scope>NUCLEOTIDE SEQUENCE</scope>
    <source>
        <strain evidence="2">FDAARGOS_404</strain>
    </source>
</reference>
<dbReference type="Proteomes" id="UP000310719">
    <property type="component" value="Chromosome"/>
</dbReference>
<protein>
    <submittedName>
        <fullName evidence="3">Uncharacterized protein</fullName>
    </submittedName>
</protein>
<evidence type="ECO:0000313" key="1">
    <source>
        <dbReference type="EMBL" id="MDC6640708.1"/>
    </source>
</evidence>
<dbReference type="Proteomes" id="UP001149314">
    <property type="component" value="Unassembled WGS sequence"/>
</dbReference>
<organism evidence="3 5">
    <name type="scientific">Leclercia adecarboxylata</name>
    <dbReference type="NCBI Taxonomy" id="83655"/>
    <lineage>
        <taxon>Bacteria</taxon>
        <taxon>Pseudomonadati</taxon>
        <taxon>Pseudomonadota</taxon>
        <taxon>Gammaproteobacteria</taxon>
        <taxon>Enterobacterales</taxon>
        <taxon>Enterobacteriaceae</taxon>
        <taxon>Leclercia</taxon>
    </lineage>
</organism>
<evidence type="ECO:0000313" key="5">
    <source>
        <dbReference type="Proteomes" id="UP000310719"/>
    </source>
</evidence>
<accession>A0A4U9IV56</accession>
<evidence type="ECO:0000313" key="3">
    <source>
        <dbReference type="EMBL" id="VTP82214.1"/>
    </source>
</evidence>
<evidence type="ECO:0000313" key="2">
    <source>
        <dbReference type="EMBL" id="PHH06350.1"/>
    </source>
</evidence>
<sequence>MPFRTAIKWLHRAATLALFIVVIGFVWLDSAPDPRKDDELQRSYKLSDSLWLYMTVNDKGGATVPVLYRYYLSREIPGQSRDIIRELATRTPVLEGTGTITDARIGSNGEVSISYSGKVFSVQKDISNLRFTVSP</sequence>
<dbReference type="EMBL" id="LR590464">
    <property type="protein sequence ID" value="VTP82214.1"/>
    <property type="molecule type" value="Genomic_DNA"/>
</dbReference>
<name>A0A4U9IV56_9ENTR</name>
<dbReference type="AlphaFoldDB" id="A0A4U9IV56"/>
<dbReference type="RefSeq" id="WP_032615025.1">
    <property type="nucleotide sequence ID" value="NZ_CP043397.1"/>
</dbReference>
<reference evidence="1" key="4">
    <citation type="journal article" date="2023" name="Genes Genomics">
        <title>Genomic insights of Leclercia adecarboxylata strains linked to an outbreak in public hospitals in Mexico.</title>
        <authorList>
            <person name="Barrios-Villa E."/>
            <person name="Pacheco-Flores B."/>
            <person name="Lozano-Zarain P."/>
            <person name="Del Campo-Ortega R."/>
            <person name="de Jesus Ascencio-Montiel I."/>
            <person name="Gonzalez-Leon M."/>
            <person name="Camorlinga-Ponce M."/>
            <person name="Gaytan Cervantes F.J."/>
            <person name="Gonzalez Torres C."/>
            <person name="Aguilar E."/>
            <person name="Gonzalez Ibarra J."/>
            <person name="Torres Lopez F.J."/>
            <person name="Rosas-Vargas H."/>
            <person name="Gonzalez-Bonilla C.R."/>
            <person name="Del Carmen Rocha-Gracia R."/>
        </authorList>
    </citation>
    <scope>NUCLEOTIDE SEQUENCE</scope>
    <source>
        <strain evidence="1">Lac40</strain>
    </source>
</reference>
<gene>
    <name evidence="2" type="ORF">CRX53_21585</name>
    <name evidence="3" type="ORF">NCTC13032_07023</name>
    <name evidence="1" type="ORF">OEZ79_20985</name>
</gene>
<reference evidence="3 5" key="3">
    <citation type="submission" date="2019-05" db="EMBL/GenBank/DDBJ databases">
        <authorList>
            <consortium name="Pathogen Informatics"/>
        </authorList>
    </citation>
    <scope>NUCLEOTIDE SEQUENCE [LARGE SCALE GENOMIC DNA]</scope>
    <source>
        <strain evidence="3 5">NCTC13032</strain>
    </source>
</reference>
<evidence type="ECO:0000313" key="4">
    <source>
        <dbReference type="Proteomes" id="UP000222768"/>
    </source>
</evidence>